<accession>A0A1I0RSE4</accession>
<sequence length="35" mass="4075">MISYDLLESGNSESGKSPEEHKKRRDIIKLKQWGN</sequence>
<name>A0A1I0RSE4_9FIRM</name>
<reference evidence="2 3" key="1">
    <citation type="submission" date="2016-10" db="EMBL/GenBank/DDBJ databases">
        <authorList>
            <person name="de Groot N.N."/>
        </authorList>
    </citation>
    <scope>NUCLEOTIDE SEQUENCE [LARGE SCALE GENOMIC DNA]</scope>
    <source>
        <strain evidence="2 3">DSM 9179</strain>
    </source>
</reference>
<dbReference type="EMBL" id="FOJI01000022">
    <property type="protein sequence ID" value="SEW44242.1"/>
    <property type="molecule type" value="Genomic_DNA"/>
</dbReference>
<protein>
    <submittedName>
        <fullName evidence="2">Uncharacterized protein</fullName>
    </submittedName>
</protein>
<dbReference type="STRING" id="99656.SAMN05421659_12220"/>
<dbReference type="Proteomes" id="UP000199701">
    <property type="component" value="Unassembled WGS sequence"/>
</dbReference>
<gene>
    <name evidence="2" type="ORF">SAMN05421659_12220</name>
</gene>
<keyword evidence="3" id="KW-1185">Reference proteome</keyword>
<evidence type="ECO:0000313" key="2">
    <source>
        <dbReference type="EMBL" id="SEW44242.1"/>
    </source>
</evidence>
<evidence type="ECO:0000256" key="1">
    <source>
        <dbReference type="SAM" id="MobiDB-lite"/>
    </source>
</evidence>
<proteinExistence type="predicted"/>
<organism evidence="2 3">
    <name type="scientific">[Clostridium] fimetarium</name>
    <dbReference type="NCBI Taxonomy" id="99656"/>
    <lineage>
        <taxon>Bacteria</taxon>
        <taxon>Bacillati</taxon>
        <taxon>Bacillota</taxon>
        <taxon>Clostridia</taxon>
        <taxon>Lachnospirales</taxon>
        <taxon>Lachnospiraceae</taxon>
    </lineage>
</organism>
<feature type="region of interest" description="Disordered" evidence="1">
    <location>
        <begin position="1"/>
        <end position="35"/>
    </location>
</feature>
<dbReference type="AlphaFoldDB" id="A0A1I0RSE4"/>
<evidence type="ECO:0000313" key="3">
    <source>
        <dbReference type="Proteomes" id="UP000199701"/>
    </source>
</evidence>